<evidence type="ECO:0000313" key="3">
    <source>
        <dbReference type="Proteomes" id="UP001597083"/>
    </source>
</evidence>
<proteinExistence type="predicted"/>
<dbReference type="PANTHER" id="PTHR35802:SF1">
    <property type="entry name" value="PROTEASE SYNTHASE AND SPORULATION PROTEIN PAI 2"/>
    <property type="match status" value="1"/>
</dbReference>
<dbReference type="Gene3D" id="2.30.110.10">
    <property type="entry name" value="Electron Transport, Fmn-binding Protein, Chain A"/>
    <property type="match status" value="1"/>
</dbReference>
<organism evidence="2 3">
    <name type="scientific">Actinomadura adrarensis</name>
    <dbReference type="NCBI Taxonomy" id="1819600"/>
    <lineage>
        <taxon>Bacteria</taxon>
        <taxon>Bacillati</taxon>
        <taxon>Actinomycetota</taxon>
        <taxon>Actinomycetes</taxon>
        <taxon>Streptosporangiales</taxon>
        <taxon>Thermomonosporaceae</taxon>
        <taxon>Actinomadura</taxon>
    </lineage>
</organism>
<dbReference type="InterPro" id="IPR007396">
    <property type="entry name" value="TR_PAI2-type"/>
</dbReference>
<dbReference type="InterPro" id="IPR012349">
    <property type="entry name" value="Split_barrel_FMN-bd"/>
</dbReference>
<feature type="non-terminal residue" evidence="2">
    <location>
        <position position="188"/>
    </location>
</feature>
<dbReference type="PIRSF" id="PIRSF010372">
    <property type="entry name" value="PaiB"/>
    <property type="match status" value="1"/>
</dbReference>
<reference evidence="3" key="1">
    <citation type="journal article" date="2019" name="Int. J. Syst. Evol. Microbiol.">
        <title>The Global Catalogue of Microorganisms (GCM) 10K type strain sequencing project: providing services to taxonomists for standard genome sequencing and annotation.</title>
        <authorList>
            <consortium name="The Broad Institute Genomics Platform"/>
            <consortium name="The Broad Institute Genome Sequencing Center for Infectious Disease"/>
            <person name="Wu L."/>
            <person name="Ma J."/>
        </authorList>
    </citation>
    <scope>NUCLEOTIDE SEQUENCE [LARGE SCALE GENOMIC DNA]</scope>
    <source>
        <strain evidence="3">JCM 31696</strain>
    </source>
</reference>
<dbReference type="Pfam" id="PF04299">
    <property type="entry name" value="FMN_bind_2"/>
    <property type="match status" value="1"/>
</dbReference>
<dbReference type="PANTHER" id="PTHR35802">
    <property type="entry name" value="PROTEASE SYNTHASE AND SPORULATION PROTEIN PAI 2"/>
    <property type="match status" value="1"/>
</dbReference>
<dbReference type="Proteomes" id="UP001597083">
    <property type="component" value="Unassembled WGS sequence"/>
</dbReference>
<dbReference type="SUPFAM" id="SSF50475">
    <property type="entry name" value="FMN-binding split barrel"/>
    <property type="match status" value="1"/>
</dbReference>
<keyword evidence="3" id="KW-1185">Reference proteome</keyword>
<protein>
    <submittedName>
        <fullName evidence="2">FMN-binding negative transcriptional regulator</fullName>
    </submittedName>
</protein>
<dbReference type="EMBL" id="JBHTIR010001099">
    <property type="protein sequence ID" value="MFD0852143.1"/>
    <property type="molecule type" value="Genomic_DNA"/>
</dbReference>
<name>A0ABW3CCU9_9ACTN</name>
<comment type="caution">
    <text evidence="2">The sequence shown here is derived from an EMBL/GenBank/DDBJ whole genome shotgun (WGS) entry which is preliminary data.</text>
</comment>
<accession>A0ABW3CCU9</accession>
<feature type="region of interest" description="Disordered" evidence="1">
    <location>
        <begin position="162"/>
        <end position="188"/>
    </location>
</feature>
<evidence type="ECO:0000256" key="1">
    <source>
        <dbReference type="SAM" id="MobiDB-lite"/>
    </source>
</evidence>
<gene>
    <name evidence="2" type="ORF">ACFQ07_07920</name>
</gene>
<sequence>DGGVPVATHAPVLIEEPDKVGASFVGHTLLGHMARVNPHWKAMETSPDTLVVFSGPHGYVSPGMHGEEPSVPTWNYASVHLTGTVELITDPDGMLAVVERTVREMESPRSPEWKPSEASRDVFERILKGVVAFRLRVRDETALFKLSQDQQDGVRDRIRDAFAEPSGPDANPALAGLMTRVDPRESDQ</sequence>
<evidence type="ECO:0000313" key="2">
    <source>
        <dbReference type="EMBL" id="MFD0852143.1"/>
    </source>
</evidence>
<feature type="non-terminal residue" evidence="2">
    <location>
        <position position="1"/>
    </location>
</feature>